<dbReference type="eggNOG" id="ENOG5032WDJ">
    <property type="taxonomic scope" value="Bacteria"/>
</dbReference>
<evidence type="ECO:0000313" key="1">
    <source>
        <dbReference type="EMBL" id="ACL72852.1"/>
    </source>
</evidence>
<accession>B8GSE8</accession>
<dbReference type="Proteomes" id="UP000002383">
    <property type="component" value="Chromosome"/>
</dbReference>
<protein>
    <submittedName>
        <fullName evidence="1">Uncharacterized protein</fullName>
    </submittedName>
</protein>
<name>B8GSE8_THISH</name>
<gene>
    <name evidence="1" type="ordered locus">Tgr7_1770</name>
</gene>
<dbReference type="AlphaFoldDB" id="B8GSE8"/>
<dbReference type="KEGG" id="tgr:Tgr7_1770"/>
<organism evidence="1 2">
    <name type="scientific">Thioalkalivibrio sulfidiphilus (strain HL-EbGR7)</name>
    <dbReference type="NCBI Taxonomy" id="396588"/>
    <lineage>
        <taxon>Bacteria</taxon>
        <taxon>Pseudomonadati</taxon>
        <taxon>Pseudomonadota</taxon>
        <taxon>Gammaproteobacteria</taxon>
        <taxon>Chromatiales</taxon>
        <taxon>Ectothiorhodospiraceae</taxon>
        <taxon>Thioalkalivibrio</taxon>
    </lineage>
</organism>
<keyword evidence="2" id="KW-1185">Reference proteome</keyword>
<dbReference type="RefSeq" id="WP_012638334.1">
    <property type="nucleotide sequence ID" value="NC_011901.1"/>
</dbReference>
<reference evidence="1 2" key="1">
    <citation type="journal article" date="2011" name="Stand. Genomic Sci.">
        <title>Complete genome sequence of 'Thioalkalivibrio sulfidophilus' HL-EbGr7.</title>
        <authorList>
            <person name="Muyzer G."/>
            <person name="Sorokin D.Y."/>
            <person name="Mavromatis K."/>
            <person name="Lapidus A."/>
            <person name="Clum A."/>
            <person name="Ivanova N."/>
            <person name="Pati A."/>
            <person name="d'Haeseleer P."/>
            <person name="Woyke T."/>
            <person name="Kyrpides N.C."/>
        </authorList>
    </citation>
    <scope>NUCLEOTIDE SEQUENCE [LARGE SCALE GENOMIC DNA]</scope>
    <source>
        <strain evidence="1 2">HL-EbGR7</strain>
    </source>
</reference>
<proteinExistence type="predicted"/>
<dbReference type="OrthoDB" id="1779474at2"/>
<sequence>MNKQQFNEDRDVKGFISWAVYNLNSIEINLRVSRSGTGMADGRKGPGVSGRFVGVNAVVHAYQWRSELVDRDGKKLVTQDWTSTRKALEGLGVWLREEVDNGNQDGALEACRQIVKWGGDRNSNVGAIPFLENKEDLPIYLKKTRDLFHLECADTNILEYVGKMNAMLTKVHALNSRDGLPIYDSRVAAAISSLIEVYRVHQEMSWKEMPKSLDFKATERRSKRENGKYIRKYDREVQGMRDVYQPVVGGGLMPVDEIAKAKTWSSCKIRLGWLLEAIICEADQQNRSLFDEEVTDGSMRSKMHAFEAALFMMGFDVGCF</sequence>
<evidence type="ECO:0000313" key="2">
    <source>
        <dbReference type="Proteomes" id="UP000002383"/>
    </source>
</evidence>
<dbReference type="EMBL" id="CP001339">
    <property type="protein sequence ID" value="ACL72852.1"/>
    <property type="molecule type" value="Genomic_DNA"/>
</dbReference>
<dbReference type="HOGENOM" id="CLU_868608_0_0_6"/>